<reference evidence="2" key="1">
    <citation type="journal article" date="2020" name="Nature">
        <title>Giant virus diversity and host interactions through global metagenomics.</title>
        <authorList>
            <person name="Schulz F."/>
            <person name="Roux S."/>
            <person name="Paez-Espino D."/>
            <person name="Jungbluth S."/>
            <person name="Walsh D.A."/>
            <person name="Denef V.J."/>
            <person name="McMahon K.D."/>
            <person name="Konstantinidis K.T."/>
            <person name="Eloe-Fadrosh E.A."/>
            <person name="Kyrpides N.C."/>
            <person name="Woyke T."/>
        </authorList>
    </citation>
    <scope>NUCLEOTIDE SEQUENCE</scope>
    <source>
        <strain evidence="2">GVMAG-S-1035231-58</strain>
    </source>
</reference>
<dbReference type="AlphaFoldDB" id="A0A6C0M0N7"/>
<keyword evidence="1" id="KW-0472">Membrane</keyword>
<proteinExistence type="predicted"/>
<dbReference type="EMBL" id="MN740640">
    <property type="protein sequence ID" value="QHU36589.1"/>
    <property type="molecule type" value="Genomic_DNA"/>
</dbReference>
<evidence type="ECO:0000313" key="2">
    <source>
        <dbReference type="EMBL" id="QHU36589.1"/>
    </source>
</evidence>
<keyword evidence="1" id="KW-1133">Transmembrane helix</keyword>
<name>A0A6C0M0N7_9ZZZZ</name>
<feature type="transmembrane region" description="Helical" evidence="1">
    <location>
        <begin position="6"/>
        <end position="26"/>
    </location>
</feature>
<evidence type="ECO:0000256" key="1">
    <source>
        <dbReference type="SAM" id="Phobius"/>
    </source>
</evidence>
<accession>A0A6C0M0N7</accession>
<protein>
    <submittedName>
        <fullName evidence="2">Uncharacterized protein</fullName>
    </submittedName>
</protein>
<feature type="transmembrane region" description="Helical" evidence="1">
    <location>
        <begin position="33"/>
        <end position="55"/>
    </location>
</feature>
<keyword evidence="1" id="KW-0812">Transmembrane</keyword>
<sequence>MKLYQLYFFVLKFLILTHIVISRLGFSIANSPIFTILDAVFKVSIGLFLAIYFWFFRPKGLDWEDSVIVSIAGIMLLNEIKFGPLLQLYKAEDELIDAVKTNSGF</sequence>
<organism evidence="2">
    <name type="scientific">viral metagenome</name>
    <dbReference type="NCBI Taxonomy" id="1070528"/>
    <lineage>
        <taxon>unclassified sequences</taxon>
        <taxon>metagenomes</taxon>
        <taxon>organismal metagenomes</taxon>
    </lineage>
</organism>